<evidence type="ECO:0000256" key="8">
    <source>
        <dbReference type="ARBA" id="ARBA00022801"/>
    </source>
</evidence>
<keyword evidence="11" id="KW-0238">DNA-binding</keyword>
<dbReference type="AlphaFoldDB" id="A0A9W2UQI2"/>
<keyword evidence="9" id="KW-0460">Magnesium</keyword>
<evidence type="ECO:0000256" key="10">
    <source>
        <dbReference type="ARBA" id="ARBA00022884"/>
    </source>
</evidence>
<comment type="function">
    <text evidence="13">Endoribonuclease that specifically cleaves inosine-containing RNAs: cleaves RNA at the second phosphodiester bond 3' to inosine. Active against both single-stranded and double-stranded RNAs. Has strong preference for single-stranded RNAs (ssRNAs) toward double-stranded RNAs (dsRNAs). Cleaves mRNAs and tRNAs containing inosine. Also able to cleave structure-specific dsRNA substrates containing the specific sites 5'-IIUI-3' and 5'-UIUU-3'. Inosine is present in a number of RNAs following editing; the function of inosine-specific endoribonuclease is still unclear: it could either play a regulatory role in edited RNAs, or be involved in antiviral response by removing the hyperedited long viral dsRNA genome that has undergone A-to-I editing. Binds branched DNA structures.</text>
</comment>
<dbReference type="FunFam" id="3.30.2170.10:FF:000002">
    <property type="entry name" value="Endonuclease V"/>
    <property type="match status" value="1"/>
</dbReference>
<keyword evidence="7 19" id="KW-0255">Endonuclease</keyword>
<evidence type="ECO:0000256" key="2">
    <source>
        <dbReference type="ARBA" id="ARBA00004210"/>
    </source>
</evidence>
<dbReference type="GO" id="GO:0003677">
    <property type="term" value="F:DNA binding"/>
    <property type="evidence" value="ECO:0007669"/>
    <property type="project" value="UniProtKB-KW"/>
</dbReference>
<comment type="similarity">
    <text evidence="14">Belongs to the endonuclease V family.</text>
</comment>
<gene>
    <name evidence="19" type="primary">ENDOV</name>
</gene>
<evidence type="ECO:0000313" key="19">
    <source>
        <dbReference type="RefSeq" id="XP_053748604.1"/>
    </source>
</evidence>
<evidence type="ECO:0000256" key="1">
    <source>
        <dbReference type="ARBA" id="ARBA00001946"/>
    </source>
</evidence>
<keyword evidence="4" id="KW-0963">Cytoplasm</keyword>
<evidence type="ECO:0000256" key="14">
    <source>
        <dbReference type="ARBA" id="ARBA00061268"/>
    </source>
</evidence>
<comment type="subunit">
    <text evidence="15">Monomer. Interacts with PABPC1; the interaction is RNA-dependent and stimulates ENDOV activity.</text>
</comment>
<dbReference type="GO" id="GO:0005730">
    <property type="term" value="C:nucleolus"/>
    <property type="evidence" value="ECO:0007669"/>
    <property type="project" value="UniProtKB-SubCell"/>
</dbReference>
<dbReference type="CDD" id="cd06559">
    <property type="entry name" value="Endonuclease_V"/>
    <property type="match status" value="1"/>
</dbReference>
<dbReference type="InterPro" id="IPR007581">
    <property type="entry name" value="Endonuclease-V"/>
</dbReference>
<evidence type="ECO:0000256" key="17">
    <source>
        <dbReference type="SAM" id="MobiDB-lite"/>
    </source>
</evidence>
<dbReference type="Pfam" id="PF04493">
    <property type="entry name" value="Endonuclease_5"/>
    <property type="match status" value="1"/>
</dbReference>
<feature type="region of interest" description="Disordered" evidence="17">
    <location>
        <begin position="477"/>
        <end position="525"/>
    </location>
</feature>
<dbReference type="RefSeq" id="XP_053748604.1">
    <property type="nucleotide sequence ID" value="XM_053892629.1"/>
</dbReference>
<feature type="region of interest" description="Disordered" evidence="17">
    <location>
        <begin position="412"/>
        <end position="461"/>
    </location>
</feature>
<protein>
    <recommendedName>
        <fullName evidence="16">Endonuclease V</fullName>
    </recommendedName>
</protein>
<accession>A0A9W2UQI2</accession>
<evidence type="ECO:0000256" key="13">
    <source>
        <dbReference type="ARBA" id="ARBA00056032"/>
    </source>
</evidence>
<evidence type="ECO:0000256" key="6">
    <source>
        <dbReference type="ARBA" id="ARBA00022723"/>
    </source>
</evidence>
<evidence type="ECO:0000256" key="9">
    <source>
        <dbReference type="ARBA" id="ARBA00022842"/>
    </source>
</evidence>
<name>A0A9W2UQI2_PANPR</name>
<evidence type="ECO:0000256" key="5">
    <source>
        <dbReference type="ARBA" id="ARBA00022722"/>
    </source>
</evidence>
<reference evidence="19" key="1">
    <citation type="submission" date="2025-08" db="UniProtKB">
        <authorList>
            <consortium name="RefSeq"/>
        </authorList>
    </citation>
    <scope>IDENTIFICATION</scope>
    <source>
        <tissue evidence="19">Whole blood</tissue>
    </source>
</reference>
<evidence type="ECO:0000256" key="15">
    <source>
        <dbReference type="ARBA" id="ARBA00061971"/>
    </source>
</evidence>
<dbReference type="GO" id="GO:0010494">
    <property type="term" value="C:cytoplasmic stress granule"/>
    <property type="evidence" value="ECO:0007669"/>
    <property type="project" value="UniProtKB-SubCell"/>
</dbReference>
<evidence type="ECO:0000256" key="4">
    <source>
        <dbReference type="ARBA" id="ARBA00022490"/>
    </source>
</evidence>
<sequence length="525" mass="56093">MAREAAELPPKETLSLWIREQAQLKALVVDRDTEAWQRDPGFSGLQRVGGVDVSFVKGDSVSACASLVVLSYPELEVVYEDCRMVSLTAPYVSGFLAFREVPFLVAAVRRLREKEPGLVPQVLLVDGNGLLHHRGFGVACHLGVLTDLPCIGVAKKLLQVDGLENNTQHKEKIGLLRAGGDSFPLTGGSGTVLGMALRSHDHSTKPLYVSVGHKISLEAAVRLTRGCCRFRIPEPVRQADIRSRDYIRRTLGAPTPPAPGSGQVSAGGTCRGPCGAVLAGWLPRGAGRRTESLLGWDTEAAGCGAWAPHQMDRSSSWLCTTSSGDHTPGPRFPYLHARHGDSYAGSFLWGSLARMSQPAGAGYLALTAARGGHCDPALHVRRLRRGLDEQQRGSSRRFLELLFPEAQGCPRPSWAVLRTEGPPSSPRDGGWPAGAHMARSAPSRVSSSCGDHVGSTGNSGLALPLMLPFLDVITRSQKVQRPKGGSEQLEDEGRPPEAHGQGPETAESPRPTRPAAASVEPSCAQ</sequence>
<evidence type="ECO:0000256" key="12">
    <source>
        <dbReference type="ARBA" id="ARBA00023242"/>
    </source>
</evidence>
<dbReference type="PANTHER" id="PTHR28511:SF1">
    <property type="entry name" value="ENDONUCLEASE V"/>
    <property type="match status" value="1"/>
</dbReference>
<keyword evidence="6" id="KW-0479">Metal-binding</keyword>
<evidence type="ECO:0000256" key="3">
    <source>
        <dbReference type="ARBA" id="ARBA00004604"/>
    </source>
</evidence>
<keyword evidence="18" id="KW-1185">Reference proteome</keyword>
<evidence type="ECO:0000313" key="18">
    <source>
        <dbReference type="Proteomes" id="UP001165780"/>
    </source>
</evidence>
<keyword evidence="10" id="KW-0694">RNA-binding</keyword>
<dbReference type="CTD" id="284131"/>
<keyword evidence="8" id="KW-0378">Hydrolase</keyword>
<dbReference type="Proteomes" id="UP001165780">
    <property type="component" value="Unplaced"/>
</dbReference>
<comment type="cofactor">
    <cofactor evidence="1">
        <name>Mg(2+)</name>
        <dbReference type="ChEBI" id="CHEBI:18420"/>
    </cofactor>
</comment>
<organism evidence="18 19">
    <name type="scientific">Panthera pardus</name>
    <name type="common">Leopard</name>
    <name type="synonym">Felis pardus</name>
    <dbReference type="NCBI Taxonomy" id="9691"/>
    <lineage>
        <taxon>Eukaryota</taxon>
        <taxon>Metazoa</taxon>
        <taxon>Chordata</taxon>
        <taxon>Craniata</taxon>
        <taxon>Vertebrata</taxon>
        <taxon>Euteleostomi</taxon>
        <taxon>Mammalia</taxon>
        <taxon>Eutheria</taxon>
        <taxon>Laurasiatheria</taxon>
        <taxon>Carnivora</taxon>
        <taxon>Feliformia</taxon>
        <taxon>Felidae</taxon>
        <taxon>Pantherinae</taxon>
        <taxon>Panthera</taxon>
    </lineage>
</organism>
<dbReference type="GO" id="GO:0046872">
    <property type="term" value="F:metal ion binding"/>
    <property type="evidence" value="ECO:0007669"/>
    <property type="project" value="UniProtKB-KW"/>
</dbReference>
<evidence type="ECO:0000256" key="7">
    <source>
        <dbReference type="ARBA" id="ARBA00022759"/>
    </source>
</evidence>
<dbReference type="GO" id="GO:0016891">
    <property type="term" value="F:RNA endonuclease activity producing 5'-phosphomonoesters, hydrolytic mechanism"/>
    <property type="evidence" value="ECO:0007669"/>
    <property type="project" value="TreeGrafter"/>
</dbReference>
<keyword evidence="12" id="KW-0539">Nucleus</keyword>
<dbReference type="GO" id="GO:0006281">
    <property type="term" value="P:DNA repair"/>
    <property type="evidence" value="ECO:0007669"/>
    <property type="project" value="InterPro"/>
</dbReference>
<dbReference type="PANTHER" id="PTHR28511">
    <property type="entry name" value="ENDONUCLEASE V"/>
    <property type="match status" value="1"/>
</dbReference>
<dbReference type="GeneID" id="109276806"/>
<proteinExistence type="inferred from homology"/>
<feature type="compositionally biased region" description="Polar residues" evidence="17">
    <location>
        <begin position="443"/>
        <end position="459"/>
    </location>
</feature>
<comment type="subcellular location">
    <subcellularLocation>
        <location evidence="2">Cytoplasm</location>
        <location evidence="2">Stress granule</location>
    </subcellularLocation>
    <subcellularLocation>
        <location evidence="3">Nucleus</location>
        <location evidence="3">Nucleolus</location>
    </subcellularLocation>
</comment>
<evidence type="ECO:0000256" key="16">
    <source>
        <dbReference type="ARBA" id="ARBA00071695"/>
    </source>
</evidence>
<evidence type="ECO:0000256" key="11">
    <source>
        <dbReference type="ARBA" id="ARBA00023125"/>
    </source>
</evidence>
<keyword evidence="5" id="KW-0540">Nuclease</keyword>
<dbReference type="Gene3D" id="3.30.2170.10">
    <property type="entry name" value="archaeoglobus fulgidus dsm 4304 superfamily"/>
    <property type="match status" value="1"/>
</dbReference>
<dbReference type="GO" id="GO:0003727">
    <property type="term" value="F:single-stranded RNA binding"/>
    <property type="evidence" value="ECO:0007669"/>
    <property type="project" value="TreeGrafter"/>
</dbReference>
<dbReference type="HAMAP" id="MF_00801">
    <property type="entry name" value="Endonuclease_5"/>
    <property type="match status" value="1"/>
</dbReference>